<dbReference type="InParanoid" id="A0A0H2R4A9"/>
<feature type="compositionally biased region" description="Acidic residues" evidence="1">
    <location>
        <begin position="109"/>
        <end position="119"/>
    </location>
</feature>
<feature type="compositionally biased region" description="Acidic residues" evidence="1">
    <location>
        <begin position="141"/>
        <end position="150"/>
    </location>
</feature>
<feature type="region of interest" description="Disordered" evidence="1">
    <location>
        <begin position="393"/>
        <end position="443"/>
    </location>
</feature>
<feature type="region of interest" description="Disordered" evidence="1">
    <location>
        <begin position="1"/>
        <end position="207"/>
    </location>
</feature>
<gene>
    <name evidence="2" type="ORF">SCHPADRAFT_897126</name>
</gene>
<sequence>MPADRTSSRRHKPASSNTPSPEKKSKSKPKTSNSKSARTTDSGDDEDIRTIKKQKKVDPPKRSTAKTGRGEASNGETGDEALYATDPAATAKASKTARKNEQRSAKEVESEDDTEDSYEEVTKKRKNKERKTKRTSPIEVNSEEEDDLDERDGANGRRKKKTTTMKPKTASKPGSVIDLDSDYKDDGVFTQKTRDRKANTNTPRPNRKKAFIDVTTISDDDELELDLSTYNKKKTTLAKTKGGSDSEHSVIVIEESNDEDAMDEDGKSAYSEEHSASRGKSAGLPANSKGKGASKKRKIVEKEMSSSDDATEKPIAKRRAVKNDDLKQPEKRLIRLSGEAPRTPKTPSPLKGKKSNVKKITHDERGPRYATESDGAVDEEATHAVADQILVAKTQKDFSRSTPTPVSGKDHVTPDAKRKNSGEDDGETQADNDVQSDKDTKVIDASDMYDANAIEDYPTAFVTVEDMNAMKIDAVSRVVEM</sequence>
<evidence type="ECO:0000313" key="2">
    <source>
        <dbReference type="EMBL" id="KLO04318.1"/>
    </source>
</evidence>
<name>A0A0H2R4A9_9AGAM</name>
<evidence type="ECO:0000313" key="3">
    <source>
        <dbReference type="Proteomes" id="UP000053477"/>
    </source>
</evidence>
<feature type="compositionally biased region" description="Basic and acidic residues" evidence="1">
    <location>
        <begin position="300"/>
        <end position="333"/>
    </location>
</feature>
<feature type="compositionally biased region" description="Basic and acidic residues" evidence="1">
    <location>
        <begin position="408"/>
        <end position="422"/>
    </location>
</feature>
<reference evidence="2 3" key="1">
    <citation type="submission" date="2015-04" db="EMBL/GenBank/DDBJ databases">
        <title>Complete genome sequence of Schizopora paradoxa KUC8140, a cosmopolitan wood degrader in East Asia.</title>
        <authorList>
            <consortium name="DOE Joint Genome Institute"/>
            <person name="Min B."/>
            <person name="Park H."/>
            <person name="Jang Y."/>
            <person name="Kim J.-J."/>
            <person name="Kim K.H."/>
            <person name="Pangilinan J."/>
            <person name="Lipzen A."/>
            <person name="Riley R."/>
            <person name="Grigoriev I.V."/>
            <person name="Spatafora J.W."/>
            <person name="Choi I.-G."/>
        </authorList>
    </citation>
    <scope>NUCLEOTIDE SEQUENCE [LARGE SCALE GENOMIC DNA]</scope>
    <source>
        <strain evidence="2 3">KUC8140</strain>
    </source>
</reference>
<feature type="compositionally biased region" description="Basic and acidic residues" evidence="1">
    <location>
        <begin position="98"/>
        <end position="108"/>
    </location>
</feature>
<feature type="compositionally biased region" description="Low complexity" evidence="1">
    <location>
        <begin position="81"/>
        <end position="94"/>
    </location>
</feature>
<feature type="compositionally biased region" description="Basic and acidic residues" evidence="1">
    <location>
        <begin position="181"/>
        <end position="198"/>
    </location>
</feature>
<feature type="compositionally biased region" description="Basic and acidic residues" evidence="1">
    <location>
        <begin position="264"/>
        <end position="276"/>
    </location>
</feature>
<protein>
    <submittedName>
        <fullName evidence="2">Uncharacterized protein</fullName>
    </submittedName>
</protein>
<dbReference type="EMBL" id="KQ086596">
    <property type="protein sequence ID" value="KLO04318.1"/>
    <property type="molecule type" value="Genomic_DNA"/>
</dbReference>
<accession>A0A0H2R4A9</accession>
<proteinExistence type="predicted"/>
<evidence type="ECO:0000256" key="1">
    <source>
        <dbReference type="SAM" id="MobiDB-lite"/>
    </source>
</evidence>
<dbReference type="AlphaFoldDB" id="A0A0H2R4A9"/>
<organism evidence="2 3">
    <name type="scientific">Schizopora paradoxa</name>
    <dbReference type="NCBI Taxonomy" id="27342"/>
    <lineage>
        <taxon>Eukaryota</taxon>
        <taxon>Fungi</taxon>
        <taxon>Dikarya</taxon>
        <taxon>Basidiomycota</taxon>
        <taxon>Agaricomycotina</taxon>
        <taxon>Agaricomycetes</taxon>
        <taxon>Hymenochaetales</taxon>
        <taxon>Schizoporaceae</taxon>
        <taxon>Schizopora</taxon>
    </lineage>
</organism>
<feature type="region of interest" description="Disordered" evidence="1">
    <location>
        <begin position="233"/>
        <end position="381"/>
    </location>
</feature>
<feature type="compositionally biased region" description="Basic residues" evidence="1">
    <location>
        <begin position="123"/>
        <end position="134"/>
    </location>
</feature>
<keyword evidence="3" id="KW-1185">Reference proteome</keyword>
<dbReference type="Proteomes" id="UP000053477">
    <property type="component" value="Unassembled WGS sequence"/>
</dbReference>